<keyword evidence="5" id="KW-1185">Reference proteome</keyword>
<reference evidence="4 5" key="1">
    <citation type="journal article" date="2016" name="Proc. Natl. Acad. Sci. U.S.A.">
        <title>Comparative genomics of biotechnologically important yeasts.</title>
        <authorList>
            <person name="Riley R."/>
            <person name="Haridas S."/>
            <person name="Wolfe K.H."/>
            <person name="Lopes M.R."/>
            <person name="Hittinger C.T."/>
            <person name="Goeker M."/>
            <person name="Salamov A.A."/>
            <person name="Wisecaver J.H."/>
            <person name="Long T.M."/>
            <person name="Calvey C.H."/>
            <person name="Aerts A.L."/>
            <person name="Barry K.W."/>
            <person name="Choi C."/>
            <person name="Clum A."/>
            <person name="Coughlan A.Y."/>
            <person name="Deshpande S."/>
            <person name="Douglass A.P."/>
            <person name="Hanson S.J."/>
            <person name="Klenk H.-P."/>
            <person name="LaButti K.M."/>
            <person name="Lapidus A."/>
            <person name="Lindquist E.A."/>
            <person name="Lipzen A.M."/>
            <person name="Meier-Kolthoff J.P."/>
            <person name="Ohm R.A."/>
            <person name="Otillar R.P."/>
            <person name="Pangilinan J.L."/>
            <person name="Peng Y."/>
            <person name="Rokas A."/>
            <person name="Rosa C.A."/>
            <person name="Scheuner C."/>
            <person name="Sibirny A.A."/>
            <person name="Slot J.C."/>
            <person name="Stielow J.B."/>
            <person name="Sun H."/>
            <person name="Kurtzman C.P."/>
            <person name="Blackwell M."/>
            <person name="Grigoriev I.V."/>
            <person name="Jeffries T.W."/>
        </authorList>
    </citation>
    <scope>NUCLEOTIDE SEQUENCE [LARGE SCALE GENOMIC DNA]</scope>
    <source>
        <strain evidence="4 5">DSM 6958</strain>
    </source>
</reference>
<gene>
    <name evidence="4" type="ORF">NADFUDRAFT_83225</name>
</gene>
<dbReference type="InterPro" id="IPR050577">
    <property type="entry name" value="MAPR/NEUFC/NENF-like"/>
</dbReference>
<sequence>MSSSIPSELNKEEILRNRASADASLLNTEPEILIKTVETDDVPPSKSIKQLRRENNDTESFGVMDFLRLLGGFLGLFLMLSYYTTGTATFGYHTKFEHPRYIKSLFMPKVSLTDSQLASYDGSNPQTPIYVAISGRVYDVTNGKDTYGPGGSYQFFAGRDAARAFSNGCFNDPSQLTWDLRGLDEEKAASDIKGWQDFYDNDYRYWYVGEVVHEPLRGPPPSLVCKGYGSVPKHVKAEAETVTKNSEFE</sequence>
<dbReference type="Pfam" id="PF00173">
    <property type="entry name" value="Cyt-b5"/>
    <property type="match status" value="1"/>
</dbReference>
<accession>A0A1E3PIC0</accession>
<evidence type="ECO:0000259" key="3">
    <source>
        <dbReference type="SMART" id="SM01117"/>
    </source>
</evidence>
<evidence type="ECO:0000256" key="2">
    <source>
        <dbReference type="SAM" id="Phobius"/>
    </source>
</evidence>
<evidence type="ECO:0000256" key="1">
    <source>
        <dbReference type="ARBA" id="ARBA00038357"/>
    </source>
</evidence>
<dbReference type="InterPro" id="IPR036400">
    <property type="entry name" value="Cyt_B5-like_heme/steroid_sf"/>
</dbReference>
<comment type="similarity">
    <text evidence="1">Belongs to the cytochrome b5 family. MAPR subfamily.</text>
</comment>
<keyword evidence="2" id="KW-1133">Transmembrane helix</keyword>
<dbReference type="PANTHER" id="PTHR10281:SF76">
    <property type="entry name" value="CALCUTTA CUP-RELATED"/>
    <property type="match status" value="1"/>
</dbReference>
<dbReference type="SMART" id="SM01117">
    <property type="entry name" value="Cyt-b5"/>
    <property type="match status" value="1"/>
</dbReference>
<keyword evidence="2" id="KW-0812">Transmembrane</keyword>
<organism evidence="4 5">
    <name type="scientific">Nadsonia fulvescens var. elongata DSM 6958</name>
    <dbReference type="NCBI Taxonomy" id="857566"/>
    <lineage>
        <taxon>Eukaryota</taxon>
        <taxon>Fungi</taxon>
        <taxon>Dikarya</taxon>
        <taxon>Ascomycota</taxon>
        <taxon>Saccharomycotina</taxon>
        <taxon>Dipodascomycetes</taxon>
        <taxon>Dipodascales</taxon>
        <taxon>Dipodascales incertae sedis</taxon>
        <taxon>Nadsonia</taxon>
    </lineage>
</organism>
<dbReference type="Gene3D" id="3.10.120.10">
    <property type="entry name" value="Cytochrome b5-like heme/steroid binding domain"/>
    <property type="match status" value="1"/>
</dbReference>
<dbReference type="SUPFAM" id="SSF55856">
    <property type="entry name" value="Cytochrome b5-like heme/steroid binding domain"/>
    <property type="match status" value="1"/>
</dbReference>
<dbReference type="PANTHER" id="PTHR10281">
    <property type="entry name" value="MEMBRANE-ASSOCIATED PROGESTERONE RECEPTOR COMPONENT-RELATED"/>
    <property type="match status" value="1"/>
</dbReference>
<dbReference type="AlphaFoldDB" id="A0A1E3PIC0"/>
<dbReference type="Proteomes" id="UP000095009">
    <property type="component" value="Unassembled WGS sequence"/>
</dbReference>
<dbReference type="InterPro" id="IPR001199">
    <property type="entry name" value="Cyt_B5-like_heme/steroid-bd"/>
</dbReference>
<dbReference type="GO" id="GO:0016020">
    <property type="term" value="C:membrane"/>
    <property type="evidence" value="ECO:0007669"/>
    <property type="project" value="TreeGrafter"/>
</dbReference>
<dbReference type="OrthoDB" id="10257697at2759"/>
<keyword evidence="2" id="KW-0472">Membrane</keyword>
<name>A0A1E3PIC0_9ASCO</name>
<proteinExistence type="inferred from homology"/>
<dbReference type="EMBL" id="KV454410">
    <property type="protein sequence ID" value="ODQ65161.1"/>
    <property type="molecule type" value="Genomic_DNA"/>
</dbReference>
<evidence type="ECO:0000313" key="5">
    <source>
        <dbReference type="Proteomes" id="UP000095009"/>
    </source>
</evidence>
<feature type="domain" description="Cytochrome b5 heme-binding" evidence="3">
    <location>
        <begin position="112"/>
        <end position="212"/>
    </location>
</feature>
<dbReference type="GO" id="GO:0012505">
    <property type="term" value="C:endomembrane system"/>
    <property type="evidence" value="ECO:0007669"/>
    <property type="project" value="TreeGrafter"/>
</dbReference>
<evidence type="ECO:0000313" key="4">
    <source>
        <dbReference type="EMBL" id="ODQ65161.1"/>
    </source>
</evidence>
<protein>
    <submittedName>
        <fullName evidence="4">Cytochrome b5</fullName>
    </submittedName>
</protein>
<feature type="transmembrane region" description="Helical" evidence="2">
    <location>
        <begin position="66"/>
        <end position="85"/>
    </location>
</feature>